<keyword evidence="6" id="KW-1185">Reference proteome</keyword>
<evidence type="ECO:0000259" key="4">
    <source>
        <dbReference type="Pfam" id="PF17853"/>
    </source>
</evidence>
<comment type="similarity">
    <text evidence="1">Belongs to the CdaR family.</text>
</comment>
<dbReference type="PANTHER" id="PTHR33744">
    <property type="entry name" value="CARBOHYDRATE DIACID REGULATOR"/>
    <property type="match status" value="1"/>
</dbReference>
<dbReference type="Gene3D" id="1.10.10.2840">
    <property type="entry name" value="PucR C-terminal helix-turn-helix domain"/>
    <property type="match status" value="1"/>
</dbReference>
<feature type="domain" description="Putative sugar diacid recognition" evidence="2">
    <location>
        <begin position="4"/>
        <end position="137"/>
    </location>
</feature>
<dbReference type="EMBL" id="JADIKG010000011">
    <property type="protein sequence ID" value="MFK2873270.1"/>
    <property type="molecule type" value="Genomic_DNA"/>
</dbReference>
<proteinExistence type="inferred from homology"/>
<evidence type="ECO:0000259" key="3">
    <source>
        <dbReference type="Pfam" id="PF13556"/>
    </source>
</evidence>
<dbReference type="RefSeq" id="WP_284397815.1">
    <property type="nucleotide sequence ID" value="NZ_BSNQ01000003.1"/>
</dbReference>
<dbReference type="PANTHER" id="PTHR33744:SF15">
    <property type="entry name" value="CARBOHYDRATE DIACID REGULATOR"/>
    <property type="match status" value="1"/>
</dbReference>
<feature type="domain" description="PucR C-terminal helix-turn-helix" evidence="3">
    <location>
        <begin position="324"/>
        <end position="381"/>
    </location>
</feature>
<evidence type="ECO:0000259" key="2">
    <source>
        <dbReference type="Pfam" id="PF05651"/>
    </source>
</evidence>
<dbReference type="InterPro" id="IPR025736">
    <property type="entry name" value="PucR_C-HTH_dom"/>
</dbReference>
<dbReference type="InterPro" id="IPR042070">
    <property type="entry name" value="PucR_C-HTH_sf"/>
</dbReference>
<sequence length="383" mass="42534">MPALESRLAKEIVERTMKIIPFNVNVMDAGGVIIGSGEASRIGEVHAGAQLVLVRHSTVEIDRETSSALGEAKPGVNLPLTVRGKICGVVGLTGDPSAVRQFGELVRVTAEMILEQAQLTAELQRERRYREEFVLQLIKDDSILKTDLEAWAVRLGVNFQRPRAVIVLDLIDQSLRPDMALIEMQRCQAQLAIHRPDLLTAAISHRELIMLEIFDDSRSGTARAALSRQRLNALDAILRETLGTPSALSMGVALTGIDGVAQSYQSAQRTFRVGRKRSPREHLFSFYDLNLPVLLSGLESGWQAEQLRQPLQRLNAFDKREGTLRQTLTVWFAQNGHPVATAKALRIHRNTLDYRLRKISELSGLDLASIEGQLLLYAALQLE</sequence>
<reference evidence="5 6" key="1">
    <citation type="submission" date="2020-10" db="EMBL/GenBank/DDBJ databases">
        <title>Phylogeny of dyella-like bacteria.</title>
        <authorList>
            <person name="Fu J."/>
        </authorList>
    </citation>
    <scope>NUCLEOTIDE SEQUENCE [LARGE SCALE GENOMIC DNA]</scope>
    <source>
        <strain evidence="5 6">DHOB07</strain>
    </source>
</reference>
<dbReference type="InterPro" id="IPR041522">
    <property type="entry name" value="CdaR_GGDEF"/>
</dbReference>
<dbReference type="Pfam" id="PF13556">
    <property type="entry name" value="HTH_30"/>
    <property type="match status" value="1"/>
</dbReference>
<comment type="caution">
    <text evidence="5">The sequence shown here is derived from an EMBL/GenBank/DDBJ whole genome shotgun (WGS) entry which is preliminary data.</text>
</comment>
<accession>A0ABW8IV34</accession>
<dbReference type="Proteomes" id="UP001620405">
    <property type="component" value="Unassembled WGS sequence"/>
</dbReference>
<name>A0ABW8IV34_9GAMM</name>
<evidence type="ECO:0000256" key="1">
    <source>
        <dbReference type="ARBA" id="ARBA00006754"/>
    </source>
</evidence>
<gene>
    <name evidence="5" type="ORF">ISP13_06955</name>
</gene>
<dbReference type="Pfam" id="PF05651">
    <property type="entry name" value="Diacid_rec"/>
    <property type="match status" value="1"/>
</dbReference>
<dbReference type="Pfam" id="PF17853">
    <property type="entry name" value="GGDEF_2"/>
    <property type="match status" value="1"/>
</dbReference>
<protein>
    <submittedName>
        <fullName evidence="5">Helix-turn-helix domain-containing protein</fullName>
    </submittedName>
</protein>
<dbReference type="InterPro" id="IPR008599">
    <property type="entry name" value="Diacid_rec"/>
</dbReference>
<organism evidence="5 6">
    <name type="scientific">Dyella lipolytica</name>
    <dbReference type="NCBI Taxonomy" id="1867835"/>
    <lineage>
        <taxon>Bacteria</taxon>
        <taxon>Pseudomonadati</taxon>
        <taxon>Pseudomonadota</taxon>
        <taxon>Gammaproteobacteria</taxon>
        <taxon>Lysobacterales</taxon>
        <taxon>Rhodanobacteraceae</taxon>
        <taxon>Dyella</taxon>
    </lineage>
</organism>
<evidence type="ECO:0000313" key="6">
    <source>
        <dbReference type="Proteomes" id="UP001620405"/>
    </source>
</evidence>
<dbReference type="InterPro" id="IPR051448">
    <property type="entry name" value="CdaR-like_regulators"/>
</dbReference>
<evidence type="ECO:0000313" key="5">
    <source>
        <dbReference type="EMBL" id="MFK2873270.1"/>
    </source>
</evidence>
<feature type="domain" description="CdaR GGDEF-like" evidence="4">
    <location>
        <begin position="147"/>
        <end position="273"/>
    </location>
</feature>